<organism evidence="1 2">
    <name type="scientific">Streptomyces albireticuli</name>
    <dbReference type="NCBI Taxonomy" id="1940"/>
    <lineage>
        <taxon>Bacteria</taxon>
        <taxon>Bacillati</taxon>
        <taxon>Actinomycetota</taxon>
        <taxon>Actinomycetes</taxon>
        <taxon>Kitasatosporales</taxon>
        <taxon>Streptomycetaceae</taxon>
        <taxon>Streptomyces</taxon>
    </lineage>
</organism>
<comment type="caution">
    <text evidence="1">The sequence shown here is derived from an EMBL/GenBank/DDBJ whole genome shotgun (WGS) entry which is preliminary data.</text>
</comment>
<evidence type="ECO:0000313" key="1">
    <source>
        <dbReference type="EMBL" id="PAU49342.1"/>
    </source>
</evidence>
<name>A0A2A2DDG8_9ACTN</name>
<dbReference type="AlphaFoldDB" id="A0A2A2DDG8"/>
<sequence length="184" mass="18987">MALHLALATSPATRRVAAALAAATVTAATVAVVSFSGALTWQASANPMGGVNCPVSGVSVGDGDGKTPLKGEQIKNAQTIIAVGQGTGVPTRGQIVAIAAALAESGLRNLNYGDRDSLGLFQMRPSMGWGTPEQILDTTYAAKKFYSVLLTEVKGWEQMSINDAAQAVERSGFPNAYAEFEAQA</sequence>
<accession>A0A2A2DDG8</accession>
<proteinExistence type="predicted"/>
<reference evidence="1 2" key="1">
    <citation type="submission" date="2017-08" db="EMBL/GenBank/DDBJ databases">
        <title>Genome sequence of Streptomyces albireticuli NRRL B-1670.</title>
        <authorList>
            <person name="Graham D.E."/>
            <person name="Mahan K.M."/>
            <person name="Klingeman D.M."/>
            <person name="Hettich R.L."/>
            <person name="Parry R.J."/>
            <person name="Spain J.C."/>
        </authorList>
    </citation>
    <scope>NUCLEOTIDE SEQUENCE [LARGE SCALE GENOMIC DNA]</scope>
    <source>
        <strain evidence="1 2">NRRL B-1670</strain>
    </source>
</reference>
<feature type="non-terminal residue" evidence="1">
    <location>
        <position position="184"/>
    </location>
</feature>
<evidence type="ECO:0008006" key="3">
    <source>
        <dbReference type="Google" id="ProtNLM"/>
    </source>
</evidence>
<evidence type="ECO:0000313" key="2">
    <source>
        <dbReference type="Proteomes" id="UP000218944"/>
    </source>
</evidence>
<gene>
    <name evidence="1" type="ORF">CK936_08380</name>
</gene>
<protein>
    <recommendedName>
        <fullName evidence="3">Peptidoglycan-binding protein</fullName>
    </recommendedName>
</protein>
<dbReference type="Proteomes" id="UP000218944">
    <property type="component" value="Unassembled WGS sequence"/>
</dbReference>
<keyword evidence="2" id="KW-1185">Reference proteome</keyword>
<dbReference type="EMBL" id="NSJV01000160">
    <property type="protein sequence ID" value="PAU49342.1"/>
    <property type="molecule type" value="Genomic_DNA"/>
</dbReference>